<evidence type="ECO:0000313" key="6">
    <source>
        <dbReference type="Proteomes" id="UP001058860"/>
    </source>
</evidence>
<keyword evidence="1" id="KW-0479">Metal-binding</keyword>
<evidence type="ECO:0000256" key="3">
    <source>
        <dbReference type="SAM" id="SignalP"/>
    </source>
</evidence>
<dbReference type="Gene3D" id="2.60.40.420">
    <property type="entry name" value="Cupredoxins - blue copper proteins"/>
    <property type="match status" value="1"/>
</dbReference>
<proteinExistence type="predicted"/>
<organism evidence="5 6">
    <name type="scientific">Svornostia abyssi</name>
    <dbReference type="NCBI Taxonomy" id="2898438"/>
    <lineage>
        <taxon>Bacteria</taxon>
        <taxon>Bacillati</taxon>
        <taxon>Actinomycetota</taxon>
        <taxon>Thermoleophilia</taxon>
        <taxon>Solirubrobacterales</taxon>
        <taxon>Baekduiaceae</taxon>
        <taxon>Svornostia</taxon>
    </lineage>
</organism>
<protein>
    <submittedName>
        <fullName evidence="5">Cupredoxin domain-containing protein</fullName>
    </submittedName>
</protein>
<dbReference type="EMBL" id="CP088295">
    <property type="protein sequence ID" value="UUY03338.1"/>
    <property type="molecule type" value="Genomic_DNA"/>
</dbReference>
<keyword evidence="6" id="KW-1185">Reference proteome</keyword>
<dbReference type="SUPFAM" id="SSF49503">
    <property type="entry name" value="Cupredoxins"/>
    <property type="match status" value="1"/>
</dbReference>
<name>A0ABY5PFB9_9ACTN</name>
<dbReference type="RefSeq" id="WP_353863846.1">
    <property type="nucleotide sequence ID" value="NZ_CP088295.1"/>
</dbReference>
<feature type="signal peptide" evidence="3">
    <location>
        <begin position="1"/>
        <end position="24"/>
    </location>
</feature>
<evidence type="ECO:0000256" key="1">
    <source>
        <dbReference type="ARBA" id="ARBA00022723"/>
    </source>
</evidence>
<dbReference type="Pfam" id="PF00127">
    <property type="entry name" value="Copper-bind"/>
    <property type="match status" value="1"/>
</dbReference>
<gene>
    <name evidence="5" type="ORF">LRS13_22135</name>
</gene>
<keyword evidence="3" id="KW-0732">Signal</keyword>
<evidence type="ECO:0000313" key="5">
    <source>
        <dbReference type="EMBL" id="UUY03338.1"/>
    </source>
</evidence>
<evidence type="ECO:0000256" key="2">
    <source>
        <dbReference type="ARBA" id="ARBA00023008"/>
    </source>
</evidence>
<evidence type="ECO:0000259" key="4">
    <source>
        <dbReference type="Pfam" id="PF00127"/>
    </source>
</evidence>
<feature type="chain" id="PRO_5047351220" evidence="3">
    <location>
        <begin position="25"/>
        <end position="122"/>
    </location>
</feature>
<keyword evidence="2" id="KW-0186">Copper</keyword>
<dbReference type="InterPro" id="IPR000923">
    <property type="entry name" value="BlueCu_1"/>
</dbReference>
<feature type="domain" description="Blue (type 1) copper" evidence="4">
    <location>
        <begin position="35"/>
        <end position="120"/>
    </location>
</feature>
<sequence>MKQTRLTIVLVAGLTLATAAAVPAAAGGGKPQKKTVKIADNYYSPTKLAVNKGSTITWKWPDTTGDTHDVLLDKGPKGVKKFQSESAGSFYSYKQKLKVPGEYKIICTLHEQEMKMTIRVRK</sequence>
<reference evidence="6" key="1">
    <citation type="submission" date="2021-11" db="EMBL/GenBank/DDBJ databases">
        <title>Cultivation dependent microbiological survey of springs from the worlds oldest radium mine currently devoted to the extraction of radon-saturated water.</title>
        <authorList>
            <person name="Kapinusova G."/>
            <person name="Smrhova T."/>
            <person name="Strejcek M."/>
            <person name="Suman J."/>
            <person name="Jani K."/>
            <person name="Pajer P."/>
            <person name="Uhlik O."/>
        </authorList>
    </citation>
    <scope>NUCLEOTIDE SEQUENCE [LARGE SCALE GENOMIC DNA]</scope>
    <source>
        <strain evidence="6">J379</strain>
    </source>
</reference>
<dbReference type="Proteomes" id="UP001058860">
    <property type="component" value="Chromosome"/>
</dbReference>
<accession>A0ABY5PFB9</accession>
<dbReference type="InterPro" id="IPR008972">
    <property type="entry name" value="Cupredoxin"/>
</dbReference>